<organism evidence="1 2">
    <name type="scientific">Candidatus Yonathbacteria bacterium CG_4_9_14_0_8_um_filter_46_47</name>
    <dbReference type="NCBI Taxonomy" id="1975106"/>
    <lineage>
        <taxon>Bacteria</taxon>
        <taxon>Candidatus Yonathiibacteriota</taxon>
    </lineage>
</organism>
<protein>
    <submittedName>
        <fullName evidence="1">Uncharacterized protein</fullName>
    </submittedName>
</protein>
<reference evidence="2" key="1">
    <citation type="submission" date="2017-09" db="EMBL/GenBank/DDBJ databases">
        <title>Depth-based differentiation of microbial function through sediment-hosted aquifers and enrichment of novel symbionts in the deep terrestrial subsurface.</title>
        <authorList>
            <person name="Probst A.J."/>
            <person name="Ladd B."/>
            <person name="Jarett J.K."/>
            <person name="Geller-Mcgrath D.E."/>
            <person name="Sieber C.M.K."/>
            <person name="Emerson J.B."/>
            <person name="Anantharaman K."/>
            <person name="Thomas B.C."/>
            <person name="Malmstrom R."/>
            <person name="Stieglmeier M."/>
            <person name="Klingl A."/>
            <person name="Woyke T."/>
            <person name="Ryan C.M."/>
            <person name="Banfield J.F."/>
        </authorList>
    </citation>
    <scope>NUCLEOTIDE SEQUENCE [LARGE SCALE GENOMIC DNA]</scope>
</reference>
<gene>
    <name evidence="1" type="ORF">CO088_00235</name>
</gene>
<evidence type="ECO:0000313" key="2">
    <source>
        <dbReference type="Proteomes" id="UP000229236"/>
    </source>
</evidence>
<name>A0A2M8DA58_9BACT</name>
<proteinExistence type="predicted"/>
<accession>A0A2M8DA58</accession>
<dbReference type="AlphaFoldDB" id="A0A2M8DA58"/>
<evidence type="ECO:0000313" key="1">
    <source>
        <dbReference type="EMBL" id="PJB84051.1"/>
    </source>
</evidence>
<sequence length="121" mass="14087">MMYFIEQNRRFLGYLEKLHAVEHDTEALQALWNEICGSGGSGPKALAFAVFSATFVEMDAYRETRMTWEVRKIFVDQAVLIRQNIRKVTSLLELPSSETDPPSFWKLQQAYCLIREFYPNS</sequence>
<dbReference type="EMBL" id="PFTM01000008">
    <property type="protein sequence ID" value="PJB84051.1"/>
    <property type="molecule type" value="Genomic_DNA"/>
</dbReference>
<comment type="caution">
    <text evidence="1">The sequence shown here is derived from an EMBL/GenBank/DDBJ whole genome shotgun (WGS) entry which is preliminary data.</text>
</comment>
<dbReference type="Proteomes" id="UP000229236">
    <property type="component" value="Unassembled WGS sequence"/>
</dbReference>